<evidence type="ECO:0000256" key="1">
    <source>
        <dbReference type="SAM" id="Phobius"/>
    </source>
</evidence>
<feature type="transmembrane region" description="Helical" evidence="1">
    <location>
        <begin position="158"/>
        <end position="178"/>
    </location>
</feature>
<feature type="transmembrane region" description="Helical" evidence="1">
    <location>
        <begin position="190"/>
        <end position="213"/>
    </location>
</feature>
<sequence length="254" mass="29312">MIKKAISVWFLTTLLGQWVFIIYLLFYYIFPAIQKGLVAWSGNQLVTGYVANDSVGNYAVATHIFISVLILGFGPLQLVPKIRNQFPIFHRWAGRIYLFAVVITSLAGLYMVWVRGNPQAGLIEHIGTTLGGVLIIIFSILTYHYARIHQISIHSLWALRLFMVASGVWYIRLGYGWFYFMDFPSSLVKAFSIFISYANYLVPLVFLECYFFTRRKPQKLLKYPVALLILLFTIFTMLGTIFATKYIWLPKFNL</sequence>
<feature type="transmembrane region" description="Helical" evidence="1">
    <location>
        <begin position="96"/>
        <end position="114"/>
    </location>
</feature>
<evidence type="ECO:0008006" key="4">
    <source>
        <dbReference type="Google" id="ProtNLM"/>
    </source>
</evidence>
<organism evidence="2 3">
    <name type="scientific">Aquimarina atlantica</name>
    <dbReference type="NCBI Taxonomy" id="1317122"/>
    <lineage>
        <taxon>Bacteria</taxon>
        <taxon>Pseudomonadati</taxon>
        <taxon>Bacteroidota</taxon>
        <taxon>Flavobacteriia</taxon>
        <taxon>Flavobacteriales</taxon>
        <taxon>Flavobacteriaceae</taxon>
        <taxon>Aquimarina</taxon>
    </lineage>
</organism>
<comment type="caution">
    <text evidence="2">The sequence shown here is derived from an EMBL/GenBank/DDBJ whole genome shotgun (WGS) entry which is preliminary data.</text>
</comment>
<keyword evidence="1" id="KW-1133">Transmembrane helix</keyword>
<dbReference type="RefSeq" id="WP_051575870.1">
    <property type="nucleotide sequence ID" value="NZ_AQRA01000006.1"/>
</dbReference>
<evidence type="ECO:0000313" key="3">
    <source>
        <dbReference type="Proteomes" id="UP000023541"/>
    </source>
</evidence>
<dbReference type="STRING" id="1317122.ATO12_20350"/>
<name>A0A023BTT4_9FLAO</name>
<dbReference type="EMBL" id="AQRA01000006">
    <property type="protein sequence ID" value="EZH73354.1"/>
    <property type="molecule type" value="Genomic_DNA"/>
</dbReference>
<feature type="transmembrane region" description="Helical" evidence="1">
    <location>
        <begin position="126"/>
        <end position="146"/>
    </location>
</feature>
<dbReference type="OrthoDB" id="6385003at2"/>
<dbReference type="Pfam" id="PF10067">
    <property type="entry name" value="DUF2306"/>
    <property type="match status" value="1"/>
</dbReference>
<feature type="transmembrane region" description="Helical" evidence="1">
    <location>
        <begin position="7"/>
        <end position="30"/>
    </location>
</feature>
<keyword evidence="1" id="KW-0472">Membrane</keyword>
<feature type="transmembrane region" description="Helical" evidence="1">
    <location>
        <begin position="55"/>
        <end position="76"/>
    </location>
</feature>
<proteinExistence type="predicted"/>
<gene>
    <name evidence="2" type="ORF">ATO12_20350</name>
</gene>
<dbReference type="eggNOG" id="COG5395">
    <property type="taxonomic scope" value="Bacteria"/>
</dbReference>
<keyword evidence="3" id="KW-1185">Reference proteome</keyword>
<dbReference type="AlphaFoldDB" id="A0A023BTT4"/>
<feature type="transmembrane region" description="Helical" evidence="1">
    <location>
        <begin position="225"/>
        <end position="248"/>
    </location>
</feature>
<accession>A0A023BTT4</accession>
<dbReference type="Proteomes" id="UP000023541">
    <property type="component" value="Unassembled WGS sequence"/>
</dbReference>
<keyword evidence="1" id="KW-0812">Transmembrane</keyword>
<evidence type="ECO:0000313" key="2">
    <source>
        <dbReference type="EMBL" id="EZH73354.1"/>
    </source>
</evidence>
<reference evidence="2 3" key="1">
    <citation type="submission" date="2014-04" db="EMBL/GenBank/DDBJ databases">
        <title>Aquimarina sp. 22II-S11-z7 Genome Sequencing.</title>
        <authorList>
            <person name="Lai Q."/>
        </authorList>
    </citation>
    <scope>NUCLEOTIDE SEQUENCE [LARGE SCALE GENOMIC DNA]</scope>
    <source>
        <strain evidence="2 3">22II-S11-z7</strain>
    </source>
</reference>
<protein>
    <recommendedName>
        <fullName evidence="4">DUF2306 domain-containing protein</fullName>
    </recommendedName>
</protein>
<dbReference type="InterPro" id="IPR018750">
    <property type="entry name" value="DUF2306_membrane"/>
</dbReference>